<proteinExistence type="predicted"/>
<dbReference type="AlphaFoldDB" id="A0ABD0JQH8"/>
<comment type="caution">
    <text evidence="1">The sequence shown here is derived from an EMBL/GenBank/DDBJ whole genome shotgun (WGS) entry which is preliminary data.</text>
</comment>
<name>A0ABD0JQH8_9CAEN</name>
<evidence type="ECO:0000313" key="1">
    <source>
        <dbReference type="EMBL" id="KAK7476986.1"/>
    </source>
</evidence>
<dbReference type="EMBL" id="JACVVK020000360">
    <property type="protein sequence ID" value="KAK7476986.1"/>
    <property type="molecule type" value="Genomic_DNA"/>
</dbReference>
<reference evidence="1 2" key="1">
    <citation type="journal article" date="2023" name="Sci. Data">
        <title>Genome assembly of the Korean intertidal mud-creeper Batillaria attramentaria.</title>
        <authorList>
            <person name="Patra A.K."/>
            <person name="Ho P.T."/>
            <person name="Jun S."/>
            <person name="Lee S.J."/>
            <person name="Kim Y."/>
            <person name="Won Y.J."/>
        </authorList>
    </citation>
    <scope>NUCLEOTIDE SEQUENCE [LARGE SCALE GENOMIC DNA]</scope>
    <source>
        <strain evidence="1">Wonlab-2016</strain>
    </source>
</reference>
<sequence length="68" mass="7207">MSNEVASHPNTEQARIKVQSALGAACGATPTSRPGLVKVTESSLKDVTLCRKTERCSYPAAGTQLHHD</sequence>
<organism evidence="1 2">
    <name type="scientific">Batillaria attramentaria</name>
    <dbReference type="NCBI Taxonomy" id="370345"/>
    <lineage>
        <taxon>Eukaryota</taxon>
        <taxon>Metazoa</taxon>
        <taxon>Spiralia</taxon>
        <taxon>Lophotrochozoa</taxon>
        <taxon>Mollusca</taxon>
        <taxon>Gastropoda</taxon>
        <taxon>Caenogastropoda</taxon>
        <taxon>Sorbeoconcha</taxon>
        <taxon>Cerithioidea</taxon>
        <taxon>Batillariidae</taxon>
        <taxon>Batillaria</taxon>
    </lineage>
</organism>
<gene>
    <name evidence="1" type="ORF">BaRGS_00031762</name>
</gene>
<evidence type="ECO:0000313" key="2">
    <source>
        <dbReference type="Proteomes" id="UP001519460"/>
    </source>
</evidence>
<keyword evidence="2" id="KW-1185">Reference proteome</keyword>
<protein>
    <submittedName>
        <fullName evidence="1">Uncharacterized protein</fullName>
    </submittedName>
</protein>
<dbReference type="Proteomes" id="UP001519460">
    <property type="component" value="Unassembled WGS sequence"/>
</dbReference>
<accession>A0ABD0JQH8</accession>